<reference evidence="1" key="1">
    <citation type="submission" date="2020-06" db="EMBL/GenBank/DDBJ databases">
        <authorList>
            <person name="Gonzalez-de la Fuente S."/>
            <person name="Peiro-Pastor R."/>
            <person name="Rastrojo A."/>
            <person name="Moreno J."/>
            <person name="Carrasco-Ramiro F."/>
            <person name="Requena JM."/>
            <person name="Aguado B."/>
        </authorList>
    </citation>
    <scope>NUCLEOTIDE SEQUENCE</scope>
</reference>
<proteinExistence type="predicted"/>
<accession>A0A6L0XX46</accession>
<name>A0A6L0XX46_LEIIN</name>
<organism evidence="1 2">
    <name type="scientific">Leishmania infantum</name>
    <dbReference type="NCBI Taxonomy" id="5671"/>
    <lineage>
        <taxon>Eukaryota</taxon>
        <taxon>Discoba</taxon>
        <taxon>Euglenozoa</taxon>
        <taxon>Kinetoplastea</taxon>
        <taxon>Metakinetoplastina</taxon>
        <taxon>Trypanosomatida</taxon>
        <taxon>Trypanosomatidae</taxon>
        <taxon>Leishmaniinae</taxon>
        <taxon>Leishmania</taxon>
    </lineage>
</organism>
<gene>
    <name evidence="1" type="ORF">LINF_320031500</name>
</gene>
<evidence type="ECO:0000313" key="2">
    <source>
        <dbReference type="Proteomes" id="UP000255414"/>
    </source>
</evidence>
<protein>
    <submittedName>
        <fullName evidence="1">Hypothetical_protein</fullName>
    </submittedName>
</protein>
<dbReference type="VEuPathDB" id="TriTrypDB:LINF_320031500"/>
<dbReference type="EMBL" id="LR812965">
    <property type="protein sequence ID" value="CAC9526415.1"/>
    <property type="molecule type" value="Genomic_DNA"/>
</dbReference>
<dbReference type="AlphaFoldDB" id="A0A6L0XX46"/>
<dbReference type="Proteomes" id="UP000255414">
    <property type="component" value="Chromosome 32"/>
</dbReference>
<sequence length="151" mass="17137">MQATLRFALCKVARWTLEHARQRGEHLPKKRRTRAGARHRDQQQLSAARIHLVTHVSLALHGLLSCSVFDAADKSPFGRTSCEFSARSRTCLSESPFRLAHPLLSEACGLRRGRSAPCYHRCVAAFHLSRCMWARHPDPLPPSYEIDRNGR</sequence>
<evidence type="ECO:0000313" key="1">
    <source>
        <dbReference type="EMBL" id="CAC9526415.1"/>
    </source>
</evidence>